<dbReference type="EMBL" id="HE576754">
    <property type="protein sequence ID" value="CCC69334.1"/>
    <property type="molecule type" value="Genomic_DNA"/>
</dbReference>
<evidence type="ECO:0000256" key="1">
    <source>
        <dbReference type="ARBA" id="ARBA00008078"/>
    </source>
</evidence>
<dbReference type="SUPFAM" id="SSF53032">
    <property type="entry name" value="tRNA-intron endonuclease catalytic domain-like"/>
    <property type="match status" value="1"/>
</dbReference>
<dbReference type="FunCoup" id="G0VCX3">
    <property type="interactions" value="87"/>
</dbReference>
<dbReference type="KEGG" id="ncs:NCAS_0C03440"/>
<protein>
    <recommendedName>
        <fullName evidence="7 8">tRNA-splicing endonuclease subunit Sen2</fullName>
        <ecNumber evidence="2 8">4.6.1.16</ecNumber>
    </recommendedName>
</protein>
<accession>G0VCX3</accession>
<feature type="active site" evidence="9">
    <location>
        <position position="283"/>
    </location>
</feature>
<proteinExistence type="inferred from homology"/>
<dbReference type="GO" id="GO:0000213">
    <property type="term" value="F:tRNA-intron lyase activity"/>
    <property type="evidence" value="ECO:0007669"/>
    <property type="project" value="UniProtKB-UniRule"/>
</dbReference>
<evidence type="ECO:0000256" key="3">
    <source>
        <dbReference type="ARBA" id="ARBA00022694"/>
    </source>
</evidence>
<dbReference type="InterPro" id="IPR006676">
    <property type="entry name" value="tRNA_splic"/>
</dbReference>
<reference key="2">
    <citation type="submission" date="2011-08" db="EMBL/GenBank/DDBJ databases">
        <title>Genome sequence of Naumovozyma castellii.</title>
        <authorList>
            <person name="Gordon J.L."/>
            <person name="Armisen D."/>
            <person name="Proux-Wera E."/>
            <person name="OhEigeartaigh S.S."/>
            <person name="Byrne K.P."/>
            <person name="Wolfe K.H."/>
        </authorList>
    </citation>
    <scope>NUCLEOTIDE SEQUENCE</scope>
    <source>
        <strain>Type strain:CBS 4309</strain>
    </source>
</reference>
<dbReference type="FunFam" id="3.40.1350.10:FF:000011">
    <property type="entry name" value="tRNA-splicing endonuclease subunit Sen2"/>
    <property type="match status" value="1"/>
</dbReference>
<evidence type="ECO:0000256" key="6">
    <source>
        <dbReference type="ARBA" id="ARBA00062061"/>
    </source>
</evidence>
<feature type="coiled-coil region" evidence="10">
    <location>
        <begin position="123"/>
        <end position="178"/>
    </location>
</feature>
<dbReference type="HOGENOM" id="CLU_012847_2_0_1"/>
<evidence type="ECO:0000256" key="7">
    <source>
        <dbReference type="ARBA" id="ARBA00071058"/>
    </source>
</evidence>
<feature type="domain" description="tRNA intron endonuclease catalytic" evidence="11">
    <location>
        <begin position="254"/>
        <end position="331"/>
    </location>
</feature>
<evidence type="ECO:0000259" key="11">
    <source>
        <dbReference type="Pfam" id="PF01974"/>
    </source>
</evidence>
<keyword evidence="10" id="KW-0175">Coiled coil</keyword>
<comment type="function">
    <text evidence="5">Constitutes one of the two catalytic subunit of the tRNA-splicing endonuclease complex, a complex responsible for identification and cleavage of the splice sites in pre-tRNA. It cleaves pre-tRNA at the 5'- and 3'-splice sites to release the intron. The products are an intron and two tRNA half-molecules bearing 2',3'-cyclic phosphate and 5'-OH termini. There are no conserved sequences at the splice sites, but the intron is invariably located at the same site in the gene, placing the splice sites an invariant distance from the constant structural features of the tRNA body. This subunit may anchor the endonuclease complex to the nuclear membrane. Probably carries the active site for 5'-splice site cleavage.</text>
</comment>
<dbReference type="GO" id="GO:0000214">
    <property type="term" value="C:tRNA-intron endonuclease complex"/>
    <property type="evidence" value="ECO:0007669"/>
    <property type="project" value="UniProtKB-UniRule"/>
</dbReference>
<evidence type="ECO:0000313" key="12">
    <source>
        <dbReference type="EMBL" id="CCC69334.1"/>
    </source>
</evidence>
<dbReference type="InterPro" id="IPR006677">
    <property type="entry name" value="tRNA_intron_Endonuc_cat-like"/>
</dbReference>
<keyword evidence="4 8" id="KW-0456">Lyase</keyword>
<evidence type="ECO:0000256" key="9">
    <source>
        <dbReference type="PIRSR" id="PIRSR011789-1"/>
    </source>
</evidence>
<reference evidence="12 13" key="1">
    <citation type="journal article" date="2011" name="Proc. Natl. Acad. Sci. U.S.A.">
        <title>Evolutionary erosion of yeast sex chromosomes by mating-type switching accidents.</title>
        <authorList>
            <person name="Gordon J.L."/>
            <person name="Armisen D."/>
            <person name="Proux-Wera E."/>
            <person name="Oheigeartaigh S.S."/>
            <person name="Byrne K.P."/>
            <person name="Wolfe K.H."/>
        </authorList>
    </citation>
    <scope>NUCLEOTIDE SEQUENCE [LARGE SCALE GENOMIC DNA]</scope>
    <source>
        <strain evidence="13">ATCC 76901 / BCRC 22586 / CBS 4309 / NBRC 1992 / NRRL Y-12630</strain>
    </source>
</reference>
<dbReference type="STRING" id="1064592.G0VCX3"/>
<dbReference type="AlphaFoldDB" id="G0VCX3"/>
<name>G0VCX3_NAUCA</name>
<keyword evidence="3 8" id="KW-0819">tRNA processing</keyword>
<organism evidence="12 13">
    <name type="scientific">Naumovozyma castellii</name>
    <name type="common">Yeast</name>
    <name type="synonym">Saccharomyces castellii</name>
    <dbReference type="NCBI Taxonomy" id="27288"/>
    <lineage>
        <taxon>Eukaryota</taxon>
        <taxon>Fungi</taxon>
        <taxon>Dikarya</taxon>
        <taxon>Ascomycota</taxon>
        <taxon>Saccharomycotina</taxon>
        <taxon>Saccharomycetes</taxon>
        <taxon>Saccharomycetales</taxon>
        <taxon>Saccharomycetaceae</taxon>
        <taxon>Naumovozyma</taxon>
    </lineage>
</organism>
<dbReference type="Proteomes" id="UP000001640">
    <property type="component" value="Chromosome 3"/>
</dbReference>
<gene>
    <name evidence="12" type="primary">NCAS0C03440</name>
    <name evidence="12" type="ordered locus">NCAS_0C03440</name>
</gene>
<dbReference type="GO" id="GO:0003676">
    <property type="term" value="F:nucleic acid binding"/>
    <property type="evidence" value="ECO:0007669"/>
    <property type="project" value="InterPro"/>
</dbReference>
<keyword evidence="13" id="KW-1185">Reference proteome</keyword>
<dbReference type="eggNOG" id="KOG4685">
    <property type="taxonomic scope" value="Eukaryota"/>
</dbReference>
<dbReference type="PANTHER" id="PTHR21227">
    <property type="entry name" value="TRNA-SPLICING ENDONUCLEASE SUBUNIT SEN2"/>
    <property type="match status" value="1"/>
</dbReference>
<dbReference type="CDD" id="cd22363">
    <property type="entry name" value="tRNA-intron_lyase_C"/>
    <property type="match status" value="1"/>
</dbReference>
<dbReference type="NCBIfam" id="TIGR00324">
    <property type="entry name" value="endA"/>
    <property type="match status" value="1"/>
</dbReference>
<feature type="active site" evidence="9">
    <location>
        <position position="322"/>
    </location>
</feature>
<feature type="active site" evidence="9">
    <location>
        <position position="291"/>
    </location>
</feature>
<evidence type="ECO:0000256" key="4">
    <source>
        <dbReference type="ARBA" id="ARBA00023239"/>
    </source>
</evidence>
<evidence type="ECO:0000256" key="10">
    <source>
        <dbReference type="SAM" id="Coils"/>
    </source>
</evidence>
<dbReference type="OrthoDB" id="10249562at2759"/>
<dbReference type="InParanoid" id="G0VCX3"/>
<dbReference type="GO" id="GO:0000379">
    <property type="term" value="P:tRNA-type intron splice site recognition and cleavage"/>
    <property type="evidence" value="ECO:0007669"/>
    <property type="project" value="EnsemblFungi"/>
</dbReference>
<dbReference type="InterPro" id="IPR011856">
    <property type="entry name" value="tRNA_endonuc-like_dom_sf"/>
</dbReference>
<dbReference type="PANTHER" id="PTHR21227:SF0">
    <property type="entry name" value="TRNA-SPLICING ENDONUCLEASE SUBUNIT SEN2"/>
    <property type="match status" value="1"/>
</dbReference>
<evidence type="ECO:0000313" key="13">
    <source>
        <dbReference type="Proteomes" id="UP000001640"/>
    </source>
</evidence>
<dbReference type="PIRSF" id="PIRSF011789">
    <property type="entry name" value="tRNA_splic_SEN2"/>
    <property type="match status" value="1"/>
</dbReference>
<dbReference type="InterPro" id="IPR036167">
    <property type="entry name" value="tRNA_intron_Endo_cat-like_sf"/>
</dbReference>
<dbReference type="OMA" id="YSHPYWK"/>
<dbReference type="RefSeq" id="XP_003675699.1">
    <property type="nucleotide sequence ID" value="XM_003675651.1"/>
</dbReference>
<dbReference type="EC" id="4.6.1.16" evidence="2 8"/>
<comment type="subunit">
    <text evidence="6">Heterotetramer composed of SEN2, SEN15, SEN34 and SEN54. Interacts directly with SEN54.</text>
</comment>
<dbReference type="InterPro" id="IPR016589">
    <property type="entry name" value="tRNA_splic_SEN2"/>
</dbReference>
<sequence length="371" mass="43776">MSKGKSNYTSQLRYKFPLPIHPIDDLPLLILHNPVSWICYLYKYMKSHNRLQKRIHVEINGDSFPHILVEDQGQMIYLWDNGFFGTGQLSRSEPTWRSRTSIRLGINDDTLQNEQSAKSQVALEKLTERRRQQRLEFKRERDKSEKQLLELRRKGGSIEEEEALLEKEREALREYKANQLLKSVDEEEPNELRMEDENLIDENGRIIKLESLQLMPVEAIFLSYALPVIDIPIPELMERLCGGTVEYETIHKLITRYVAYHHYRSHGWCVRSGIKFGCDYILYKRGPPFQHAEFCIMVMDAEVPRDYTWYSTVARVTGGARKTFVLCYVQRLVSQDKILEAWDRKDFTTIFSSYKVAEVIYKRWVPGKNRD</sequence>
<comment type="similarity">
    <text evidence="1 8">Belongs to the tRNA-intron endonuclease family.</text>
</comment>
<dbReference type="GeneID" id="96902916"/>
<dbReference type="Pfam" id="PF01974">
    <property type="entry name" value="tRNA_int_endo"/>
    <property type="match status" value="1"/>
</dbReference>
<evidence type="ECO:0000256" key="8">
    <source>
        <dbReference type="PIRNR" id="PIRNR011789"/>
    </source>
</evidence>
<dbReference type="Gene3D" id="3.40.1350.10">
    <property type="match status" value="1"/>
</dbReference>
<evidence type="ECO:0000256" key="2">
    <source>
        <dbReference type="ARBA" id="ARBA00012573"/>
    </source>
</evidence>
<dbReference type="GO" id="GO:0005741">
    <property type="term" value="C:mitochondrial outer membrane"/>
    <property type="evidence" value="ECO:0007669"/>
    <property type="project" value="EnsemblFungi"/>
</dbReference>
<evidence type="ECO:0000256" key="5">
    <source>
        <dbReference type="ARBA" id="ARBA00054838"/>
    </source>
</evidence>